<evidence type="ECO:0000313" key="2">
    <source>
        <dbReference type="EMBL" id="PRW63424.1"/>
    </source>
</evidence>
<organism evidence="2 3">
    <name type="scientific">Actinopolyspora mortivallis</name>
    <dbReference type="NCBI Taxonomy" id="33906"/>
    <lineage>
        <taxon>Bacteria</taxon>
        <taxon>Bacillati</taxon>
        <taxon>Actinomycetota</taxon>
        <taxon>Actinomycetes</taxon>
        <taxon>Actinopolysporales</taxon>
        <taxon>Actinopolysporaceae</taxon>
        <taxon>Actinopolyspora</taxon>
    </lineage>
</organism>
<dbReference type="InterPro" id="IPR022521">
    <property type="entry name" value="Rv3660c"/>
</dbReference>
<dbReference type="InterPro" id="IPR027417">
    <property type="entry name" value="P-loop_NTPase"/>
</dbReference>
<gene>
    <name evidence="2" type="ORF">CEP50_10715</name>
</gene>
<dbReference type="GO" id="GO:0005829">
    <property type="term" value="C:cytosol"/>
    <property type="evidence" value="ECO:0007669"/>
    <property type="project" value="TreeGrafter"/>
</dbReference>
<dbReference type="SUPFAM" id="SSF52540">
    <property type="entry name" value="P-loop containing nucleoside triphosphate hydrolases"/>
    <property type="match status" value="1"/>
</dbReference>
<dbReference type="Gene3D" id="3.40.50.300">
    <property type="entry name" value="P-loop containing nucleotide triphosphate hydrolases"/>
    <property type="match status" value="1"/>
</dbReference>
<dbReference type="InterPro" id="IPR059050">
    <property type="entry name" value="Rv3660c_N"/>
</dbReference>
<protein>
    <submittedName>
        <fullName evidence="2">Septum formation initiator</fullName>
    </submittedName>
</protein>
<dbReference type="GO" id="GO:0051782">
    <property type="term" value="P:negative regulation of cell division"/>
    <property type="evidence" value="ECO:0007669"/>
    <property type="project" value="TreeGrafter"/>
</dbReference>
<sequence length="360" mass="37205">MVAVPEPLVVTADAELAGELSRIAAAAGCAPRRFSPGEDAKPWATAPVVLLDTSAAERCAAVGLPRRKGLVLVERSPDPSFWREAFHRGAEQAFDLSSEEPRLLEMLAGLTEGGALRSGEVLAVLGGCGGAGASVLSALTGVLAARSGRRCLLLDCDPLGGGLDFALGQERTAGIRWADLSVGTSRPTAASLREAAPTRWFGSGALSVLCPTGRNGQGELSTPAVEAVVEAGSRAGDLVVCDLPRPPDEPARALLDRADLVVLVVPAEVRACTAARRLLRTLEGRDTPVRAVVRGPAPGGLRVADVRDVLGVEVLAAVRADPRLARLVDRFGLHGGGTRGPSVRAARKVLDALCGTSRVV</sequence>
<dbReference type="GO" id="GO:0005524">
    <property type="term" value="F:ATP binding"/>
    <property type="evidence" value="ECO:0007669"/>
    <property type="project" value="TreeGrafter"/>
</dbReference>
<dbReference type="GO" id="GO:0009898">
    <property type="term" value="C:cytoplasmic side of plasma membrane"/>
    <property type="evidence" value="ECO:0007669"/>
    <property type="project" value="TreeGrafter"/>
</dbReference>
<dbReference type="InParanoid" id="A0A2T0GWE7"/>
<feature type="domain" description="Rv3660c-like CheY-like N-terminal" evidence="1">
    <location>
        <begin position="10"/>
        <end position="113"/>
    </location>
</feature>
<dbReference type="PANTHER" id="PTHR43384">
    <property type="entry name" value="SEPTUM SITE-DETERMINING PROTEIN MIND HOMOLOG, CHLOROPLASTIC-RELATED"/>
    <property type="match status" value="1"/>
</dbReference>
<dbReference type="EMBL" id="PVSR01000015">
    <property type="protein sequence ID" value="PRW63424.1"/>
    <property type="molecule type" value="Genomic_DNA"/>
</dbReference>
<dbReference type="STRING" id="1050202.GCA_000384035_03338"/>
<dbReference type="AlphaFoldDB" id="A0A2T0GWE7"/>
<evidence type="ECO:0000259" key="1">
    <source>
        <dbReference type="Pfam" id="PF26563"/>
    </source>
</evidence>
<dbReference type="PANTHER" id="PTHR43384:SF11">
    <property type="entry name" value="SEPTUM SITE DETERMINING PROTEIN"/>
    <property type="match status" value="1"/>
</dbReference>
<dbReference type="Pfam" id="PF26563">
    <property type="entry name" value="Rv3660c_N"/>
    <property type="match status" value="1"/>
</dbReference>
<dbReference type="NCBIfam" id="TIGR03815">
    <property type="entry name" value="CpaE_hom_Actino"/>
    <property type="match status" value="1"/>
</dbReference>
<keyword evidence="3" id="KW-1185">Reference proteome</keyword>
<dbReference type="GO" id="GO:0016887">
    <property type="term" value="F:ATP hydrolysis activity"/>
    <property type="evidence" value="ECO:0007669"/>
    <property type="project" value="TreeGrafter"/>
</dbReference>
<reference evidence="2 3" key="1">
    <citation type="submission" date="2018-03" db="EMBL/GenBank/DDBJ databases">
        <title>Actinopolyspora mortivallis from Sahara, screening for active biomolecules.</title>
        <authorList>
            <person name="Selama O."/>
            <person name="Wellington E.M.H."/>
            <person name="Hacene H."/>
        </authorList>
    </citation>
    <scope>NUCLEOTIDE SEQUENCE [LARGE SCALE GENOMIC DNA]</scope>
    <source>
        <strain evidence="2 3">M5A</strain>
    </source>
</reference>
<evidence type="ECO:0000313" key="3">
    <source>
        <dbReference type="Proteomes" id="UP000239352"/>
    </source>
</evidence>
<proteinExistence type="predicted"/>
<dbReference type="InterPro" id="IPR050625">
    <property type="entry name" value="ParA/MinD_ATPase"/>
</dbReference>
<accession>A0A2T0GWE7</accession>
<comment type="caution">
    <text evidence="2">The sequence shown here is derived from an EMBL/GenBank/DDBJ whole genome shotgun (WGS) entry which is preliminary data.</text>
</comment>
<name>A0A2T0GWE7_ACTMO</name>
<dbReference type="Proteomes" id="UP000239352">
    <property type="component" value="Unassembled WGS sequence"/>
</dbReference>